<dbReference type="AlphaFoldDB" id="A0A382V328"/>
<dbReference type="InterPro" id="IPR028994">
    <property type="entry name" value="Integrin_alpha_N"/>
</dbReference>
<gene>
    <name evidence="1" type="ORF">METZ01_LOCUS393746</name>
</gene>
<accession>A0A382V328</accession>
<protein>
    <recommendedName>
        <fullName evidence="2">VCBS repeat-containing protein</fullName>
    </recommendedName>
</protein>
<feature type="non-terminal residue" evidence="1">
    <location>
        <position position="74"/>
    </location>
</feature>
<evidence type="ECO:0000313" key="1">
    <source>
        <dbReference type="EMBL" id="SVD40892.1"/>
    </source>
</evidence>
<dbReference type="SUPFAM" id="SSF69318">
    <property type="entry name" value="Integrin alpha N-terminal domain"/>
    <property type="match status" value="1"/>
</dbReference>
<dbReference type="EMBL" id="UINC01148796">
    <property type="protein sequence ID" value="SVD40892.1"/>
    <property type="molecule type" value="Genomic_DNA"/>
</dbReference>
<proteinExistence type="predicted"/>
<reference evidence="1" key="1">
    <citation type="submission" date="2018-05" db="EMBL/GenBank/DDBJ databases">
        <authorList>
            <person name="Lanie J.A."/>
            <person name="Ng W.-L."/>
            <person name="Kazmierczak K.M."/>
            <person name="Andrzejewski T.M."/>
            <person name="Davidsen T.M."/>
            <person name="Wayne K.J."/>
            <person name="Tettelin H."/>
            <person name="Glass J.I."/>
            <person name="Rusch D."/>
            <person name="Podicherti R."/>
            <person name="Tsui H.-C.T."/>
            <person name="Winkler M.E."/>
        </authorList>
    </citation>
    <scope>NUCLEOTIDE SEQUENCE</scope>
</reference>
<sequence>MKINRPIVFVYFCIVFNWVSAAEMDSSFSVKWHNDSWLDDGLFPAGPPWNMVGPYDFDNDGYEDFVVASAYAGA</sequence>
<organism evidence="1">
    <name type="scientific">marine metagenome</name>
    <dbReference type="NCBI Taxonomy" id="408172"/>
    <lineage>
        <taxon>unclassified sequences</taxon>
        <taxon>metagenomes</taxon>
        <taxon>ecological metagenomes</taxon>
    </lineage>
</organism>
<name>A0A382V328_9ZZZZ</name>
<evidence type="ECO:0008006" key="2">
    <source>
        <dbReference type="Google" id="ProtNLM"/>
    </source>
</evidence>